<dbReference type="EMBL" id="SRLO01000130">
    <property type="protein sequence ID" value="TNN72999.1"/>
    <property type="molecule type" value="Genomic_DNA"/>
</dbReference>
<proteinExistence type="predicted"/>
<sequence length="90" mass="9676">MTSTMQGVSPILCLDFSLPSLRLTPLSHLSVSSLTLSSLHQKQAQGDDPSIGGDEIGHGRRPSFSIWLSFLGSELMPSCPPCRHSIRSLA</sequence>
<comment type="caution">
    <text evidence="1">The sequence shown here is derived from an EMBL/GenBank/DDBJ whole genome shotgun (WGS) entry which is preliminary data.</text>
</comment>
<gene>
    <name evidence="1" type="ORF">EYF80_016789</name>
</gene>
<reference evidence="1 2" key="1">
    <citation type="submission" date="2019-03" db="EMBL/GenBank/DDBJ databases">
        <title>First draft genome of Liparis tanakae, snailfish: a comprehensive survey of snailfish specific genes.</title>
        <authorList>
            <person name="Kim W."/>
            <person name="Song I."/>
            <person name="Jeong J.-H."/>
            <person name="Kim D."/>
            <person name="Kim S."/>
            <person name="Ryu S."/>
            <person name="Song J.Y."/>
            <person name="Lee S.K."/>
        </authorList>
    </citation>
    <scope>NUCLEOTIDE SEQUENCE [LARGE SCALE GENOMIC DNA]</scope>
    <source>
        <tissue evidence="1">Muscle</tissue>
    </source>
</reference>
<evidence type="ECO:0000313" key="1">
    <source>
        <dbReference type="EMBL" id="TNN72999.1"/>
    </source>
</evidence>
<keyword evidence="2" id="KW-1185">Reference proteome</keyword>
<name>A0A4Z2I4K7_9TELE</name>
<evidence type="ECO:0000313" key="2">
    <source>
        <dbReference type="Proteomes" id="UP000314294"/>
    </source>
</evidence>
<protein>
    <submittedName>
        <fullName evidence="1">Uncharacterized protein</fullName>
    </submittedName>
</protein>
<dbReference type="AlphaFoldDB" id="A0A4Z2I4K7"/>
<accession>A0A4Z2I4K7</accession>
<dbReference type="Proteomes" id="UP000314294">
    <property type="component" value="Unassembled WGS sequence"/>
</dbReference>
<organism evidence="1 2">
    <name type="scientific">Liparis tanakae</name>
    <name type="common">Tanaka's snailfish</name>
    <dbReference type="NCBI Taxonomy" id="230148"/>
    <lineage>
        <taxon>Eukaryota</taxon>
        <taxon>Metazoa</taxon>
        <taxon>Chordata</taxon>
        <taxon>Craniata</taxon>
        <taxon>Vertebrata</taxon>
        <taxon>Euteleostomi</taxon>
        <taxon>Actinopterygii</taxon>
        <taxon>Neopterygii</taxon>
        <taxon>Teleostei</taxon>
        <taxon>Neoteleostei</taxon>
        <taxon>Acanthomorphata</taxon>
        <taxon>Eupercaria</taxon>
        <taxon>Perciformes</taxon>
        <taxon>Cottioidei</taxon>
        <taxon>Cottales</taxon>
        <taxon>Liparidae</taxon>
        <taxon>Liparis</taxon>
    </lineage>
</organism>